<keyword evidence="3" id="KW-1185">Reference proteome</keyword>
<dbReference type="PANTHER" id="PTHR46890:SF48">
    <property type="entry name" value="RNA-DIRECTED DNA POLYMERASE"/>
    <property type="match status" value="1"/>
</dbReference>
<dbReference type="PROSITE" id="PS50878">
    <property type="entry name" value="RT_POL"/>
    <property type="match status" value="1"/>
</dbReference>
<protein>
    <recommendedName>
        <fullName evidence="1">Reverse transcriptase domain-containing protein</fullName>
    </recommendedName>
</protein>
<dbReference type="Proteomes" id="UP001454036">
    <property type="component" value="Unassembled WGS sequence"/>
</dbReference>
<gene>
    <name evidence="2" type="ORF">LIER_40498</name>
</gene>
<evidence type="ECO:0000313" key="3">
    <source>
        <dbReference type="Proteomes" id="UP001454036"/>
    </source>
</evidence>
<dbReference type="InterPro" id="IPR000477">
    <property type="entry name" value="RT_dom"/>
</dbReference>
<accession>A0AAV3QVR3</accession>
<feature type="domain" description="Reverse transcriptase" evidence="1">
    <location>
        <begin position="1"/>
        <end position="160"/>
    </location>
</feature>
<dbReference type="Pfam" id="PF00078">
    <property type="entry name" value="RVT_1"/>
    <property type="match status" value="1"/>
</dbReference>
<dbReference type="AlphaFoldDB" id="A0AAV3QVR3"/>
<evidence type="ECO:0000313" key="2">
    <source>
        <dbReference type="EMBL" id="GAA0168119.1"/>
    </source>
</evidence>
<dbReference type="EMBL" id="BAABME010023484">
    <property type="protein sequence ID" value="GAA0168119.1"/>
    <property type="molecule type" value="Genomic_DNA"/>
</dbReference>
<dbReference type="InterPro" id="IPR052343">
    <property type="entry name" value="Retrotransposon-Effector_Assoc"/>
</dbReference>
<organism evidence="2 3">
    <name type="scientific">Lithospermum erythrorhizon</name>
    <name type="common">Purple gromwell</name>
    <name type="synonym">Lithospermum officinale var. erythrorhizon</name>
    <dbReference type="NCBI Taxonomy" id="34254"/>
    <lineage>
        <taxon>Eukaryota</taxon>
        <taxon>Viridiplantae</taxon>
        <taxon>Streptophyta</taxon>
        <taxon>Embryophyta</taxon>
        <taxon>Tracheophyta</taxon>
        <taxon>Spermatophyta</taxon>
        <taxon>Magnoliopsida</taxon>
        <taxon>eudicotyledons</taxon>
        <taxon>Gunneridae</taxon>
        <taxon>Pentapetalae</taxon>
        <taxon>asterids</taxon>
        <taxon>lamiids</taxon>
        <taxon>Boraginales</taxon>
        <taxon>Boraginaceae</taxon>
        <taxon>Boraginoideae</taxon>
        <taxon>Lithospermeae</taxon>
        <taxon>Lithospermum</taxon>
    </lineage>
</organism>
<dbReference type="SUPFAM" id="SSF56672">
    <property type="entry name" value="DNA/RNA polymerases"/>
    <property type="match status" value="1"/>
</dbReference>
<dbReference type="PANTHER" id="PTHR46890">
    <property type="entry name" value="NON-LTR RETROLELEMENT REVERSE TRANSCRIPTASE-LIKE PROTEIN-RELATED"/>
    <property type="match status" value="1"/>
</dbReference>
<reference evidence="2 3" key="1">
    <citation type="submission" date="2024-01" db="EMBL/GenBank/DDBJ databases">
        <title>The complete chloroplast genome sequence of Lithospermum erythrorhizon: insights into the phylogenetic relationship among Boraginaceae species and the maternal lineages of purple gromwells.</title>
        <authorList>
            <person name="Okada T."/>
            <person name="Watanabe K."/>
        </authorList>
    </citation>
    <scope>NUCLEOTIDE SEQUENCE [LARGE SCALE GENOMIC DNA]</scope>
</reference>
<comment type="caution">
    <text evidence="2">The sequence shown here is derived from an EMBL/GenBank/DDBJ whole genome shotgun (WGS) entry which is preliminary data.</text>
</comment>
<evidence type="ECO:0000259" key="1">
    <source>
        <dbReference type="PROSITE" id="PS50878"/>
    </source>
</evidence>
<proteinExistence type="predicted"/>
<dbReference type="InterPro" id="IPR043502">
    <property type="entry name" value="DNA/RNA_pol_sf"/>
</dbReference>
<name>A0AAV3QVR3_LITER</name>
<sequence length="165" mass="18878">MSKTFNRIRWNFVVHVLEKLGFPRNWIDLIYKCISTVPYSVLINGRTTNVFNPSCGLRQGDPLSPILFSICNESFSASLSLAIIRKEIKGVSIARDSPPPTDLFFADDSFFFLHLDNKILSNFSTILKDYCDDSGQIINYHKSQIFFIPKTPIDIKNYSISLFLI</sequence>